<keyword evidence="1" id="KW-1185">Reference proteome</keyword>
<reference evidence="2" key="2">
    <citation type="submission" date="2020-10" db="UniProtKB">
        <authorList>
            <consortium name="WormBaseParasite"/>
        </authorList>
    </citation>
    <scope>IDENTIFICATION</scope>
</reference>
<proteinExistence type="predicted"/>
<dbReference type="AlphaFoldDB" id="A0A7E4WE33"/>
<protein>
    <submittedName>
        <fullName evidence="2">Spindle pole body component</fullName>
    </submittedName>
</protein>
<sequence length="454" mass="51307">MIVRGWILSVSRSSAVAMANLFERFMNESVVGDATPEDYTAPPAAPHRTHYDPEMMEDINEDLANRGLDDDYDTSDNYEFHYGSERPIVRSGNSRVTIRTLANALSTPQRPVRESDIFVFCDGRPVPDNTFTPGKRYFIHFTNQEMPTSPEIDDRRFIVKTDIDRIRLSDLPVSLITAARICQYLGNSGVARYSVEPKDGTSPLIFGKSLAASFQQVALKLSAAFVAFETSEIVQPNSKSELYKVIFKLLTLTRQAEQELVEILRNVLAGLNEEQRPDFDLIRTATAAQIKLVHRHNIPERQMVREIVSESRIDTVANWNIIEDRRATNAVLTKAYQPFDSVVLPLLKYSRDLVANFTDEALIQLLDVLIEIVYAVNTQFEKFTGLYGKTLKGSDTIKNGNVDDVTEKFKSCYSLFRAIAPYGFINEAVTFGDLQKILEKAQLHYAISISNIMH</sequence>
<dbReference type="Proteomes" id="UP000492821">
    <property type="component" value="Unassembled WGS sequence"/>
</dbReference>
<evidence type="ECO:0000313" key="2">
    <source>
        <dbReference type="WBParaSite" id="Pan_g9850.t1"/>
    </source>
</evidence>
<organism evidence="1 2">
    <name type="scientific">Panagrellus redivivus</name>
    <name type="common">Microworm</name>
    <dbReference type="NCBI Taxonomy" id="6233"/>
    <lineage>
        <taxon>Eukaryota</taxon>
        <taxon>Metazoa</taxon>
        <taxon>Ecdysozoa</taxon>
        <taxon>Nematoda</taxon>
        <taxon>Chromadorea</taxon>
        <taxon>Rhabditida</taxon>
        <taxon>Tylenchina</taxon>
        <taxon>Panagrolaimomorpha</taxon>
        <taxon>Panagrolaimoidea</taxon>
        <taxon>Panagrolaimidae</taxon>
        <taxon>Panagrellus</taxon>
    </lineage>
</organism>
<name>A0A7E4WE33_PANRE</name>
<evidence type="ECO:0000313" key="1">
    <source>
        <dbReference type="Proteomes" id="UP000492821"/>
    </source>
</evidence>
<reference evidence="1" key="1">
    <citation type="journal article" date="2013" name="Genetics">
        <title>The draft genome and transcriptome of Panagrellus redivivus are shaped by the harsh demands of a free-living lifestyle.</title>
        <authorList>
            <person name="Srinivasan J."/>
            <person name="Dillman A.R."/>
            <person name="Macchietto M.G."/>
            <person name="Heikkinen L."/>
            <person name="Lakso M."/>
            <person name="Fracchia K.M."/>
            <person name="Antoshechkin I."/>
            <person name="Mortazavi A."/>
            <person name="Wong G."/>
            <person name="Sternberg P.W."/>
        </authorList>
    </citation>
    <scope>NUCLEOTIDE SEQUENCE [LARGE SCALE GENOMIC DNA]</scope>
    <source>
        <strain evidence="1">MT8872</strain>
    </source>
</reference>
<dbReference type="WBParaSite" id="Pan_g9850.t1">
    <property type="protein sequence ID" value="Pan_g9850.t1"/>
    <property type="gene ID" value="Pan_g9850"/>
</dbReference>
<accession>A0A7E4WE33</accession>